<protein>
    <recommendedName>
        <fullName evidence="2">Microbial-type PARG catalytic domain-containing protein</fullName>
    </recommendedName>
</protein>
<dbReference type="Proteomes" id="UP000076761">
    <property type="component" value="Unassembled WGS sequence"/>
</dbReference>
<dbReference type="EMBL" id="KV425611">
    <property type="protein sequence ID" value="KZT21100.1"/>
    <property type="molecule type" value="Genomic_DNA"/>
</dbReference>
<dbReference type="PIRSF" id="PIRSF014899">
    <property type="entry name" value="UCP014899"/>
    <property type="match status" value="1"/>
</dbReference>
<dbReference type="Pfam" id="PF10021">
    <property type="entry name" value="PARG_cat_microb"/>
    <property type="match status" value="1"/>
</dbReference>
<name>A0A165PIV6_9AGAM</name>
<dbReference type="SUPFAM" id="SSF52949">
    <property type="entry name" value="Macro domain-like"/>
    <property type="match status" value="1"/>
</dbReference>
<evidence type="ECO:0000313" key="4">
    <source>
        <dbReference type="Proteomes" id="UP000076761"/>
    </source>
</evidence>
<dbReference type="InterPro" id="IPR043472">
    <property type="entry name" value="Macro_dom-like"/>
</dbReference>
<organism evidence="3 4">
    <name type="scientific">Neolentinus lepideus HHB14362 ss-1</name>
    <dbReference type="NCBI Taxonomy" id="1314782"/>
    <lineage>
        <taxon>Eukaryota</taxon>
        <taxon>Fungi</taxon>
        <taxon>Dikarya</taxon>
        <taxon>Basidiomycota</taxon>
        <taxon>Agaricomycotina</taxon>
        <taxon>Agaricomycetes</taxon>
        <taxon>Gloeophyllales</taxon>
        <taxon>Gloeophyllaceae</taxon>
        <taxon>Neolentinus</taxon>
    </lineage>
</organism>
<feature type="compositionally biased region" description="Polar residues" evidence="1">
    <location>
        <begin position="1"/>
        <end position="13"/>
    </location>
</feature>
<sequence>MKLSTTTSSSPPHNVSDRRSRLRKVAEETLEAIEEGQYSFPNGKTHAIRRRNQFSTQNTRYYPPDSALSAWAITPRLANVSGHNTEISILEISTLEGARLLSNQKRVLSDGRIGVLNFASAKKPGGGFLTGAQAQEESIARSSTLYPTLTTEIAQQYYALHNKDGKGGYYSHAMIYSPGIVFFRDDTGGWLEPVEVDVVTSAAVNAGVARNTLWGRTAGKAEEVKIEKVMRERMARILFLFEQQGASGLVLGSFGTGVFKNDIGVIARIWAELLCKQESRFENVFERVLFAIIGRATFDEFKEVFEAVAASSR</sequence>
<dbReference type="NCBIfam" id="TIGR02452">
    <property type="entry name" value="TIGR02452 family protein"/>
    <property type="match status" value="1"/>
</dbReference>
<dbReference type="PANTHER" id="PTHR35596">
    <property type="entry name" value="DUF2263 DOMAIN-CONTAINING PROTEIN"/>
    <property type="match status" value="1"/>
</dbReference>
<reference evidence="3 4" key="1">
    <citation type="journal article" date="2016" name="Mol. Biol. Evol.">
        <title>Comparative Genomics of Early-Diverging Mushroom-Forming Fungi Provides Insights into the Origins of Lignocellulose Decay Capabilities.</title>
        <authorList>
            <person name="Nagy L.G."/>
            <person name="Riley R."/>
            <person name="Tritt A."/>
            <person name="Adam C."/>
            <person name="Daum C."/>
            <person name="Floudas D."/>
            <person name="Sun H."/>
            <person name="Yadav J.S."/>
            <person name="Pangilinan J."/>
            <person name="Larsson K.H."/>
            <person name="Matsuura K."/>
            <person name="Barry K."/>
            <person name="Labutti K."/>
            <person name="Kuo R."/>
            <person name="Ohm R.A."/>
            <person name="Bhattacharya S.S."/>
            <person name="Shirouzu T."/>
            <person name="Yoshinaga Y."/>
            <person name="Martin F.M."/>
            <person name="Grigoriev I.V."/>
            <person name="Hibbett D.S."/>
        </authorList>
    </citation>
    <scope>NUCLEOTIDE SEQUENCE [LARGE SCALE GENOMIC DNA]</scope>
    <source>
        <strain evidence="3 4">HHB14362 ss-1</strain>
    </source>
</reference>
<dbReference type="InterPro" id="IPR019261">
    <property type="entry name" value="PARG_cat_microbial"/>
</dbReference>
<dbReference type="STRING" id="1314782.A0A165PIV6"/>
<evidence type="ECO:0000259" key="2">
    <source>
        <dbReference type="Pfam" id="PF10021"/>
    </source>
</evidence>
<keyword evidence="4" id="KW-1185">Reference proteome</keyword>
<feature type="domain" description="Microbial-type PARG catalytic" evidence="2">
    <location>
        <begin position="26"/>
        <end position="185"/>
    </location>
</feature>
<feature type="region of interest" description="Disordered" evidence="1">
    <location>
        <begin position="1"/>
        <end position="22"/>
    </location>
</feature>
<dbReference type="InterPro" id="IPR012664">
    <property type="entry name" value="CHP02452"/>
</dbReference>
<dbReference type="InParanoid" id="A0A165PIV6"/>
<dbReference type="OrthoDB" id="9985428at2759"/>
<evidence type="ECO:0000313" key="3">
    <source>
        <dbReference type="EMBL" id="KZT21100.1"/>
    </source>
</evidence>
<proteinExistence type="predicted"/>
<accession>A0A165PIV6</accession>
<dbReference type="Gene3D" id="3.40.220.10">
    <property type="entry name" value="Leucine Aminopeptidase, subunit E, domain 1"/>
    <property type="match status" value="1"/>
</dbReference>
<dbReference type="PANTHER" id="PTHR35596:SF1">
    <property type="entry name" value="MICROBIAL-TYPE PARG CATALYTIC DOMAIN-CONTAINING PROTEIN"/>
    <property type="match status" value="1"/>
</dbReference>
<dbReference type="AlphaFoldDB" id="A0A165PIV6"/>
<gene>
    <name evidence="3" type="ORF">NEOLEDRAFT_1139954</name>
</gene>
<evidence type="ECO:0000256" key="1">
    <source>
        <dbReference type="SAM" id="MobiDB-lite"/>
    </source>
</evidence>